<feature type="active site" description="Proton donor/acceptor" evidence="6">
    <location>
        <position position="333"/>
    </location>
</feature>
<evidence type="ECO:0000313" key="11">
    <source>
        <dbReference type="EMBL" id="CAJ1953618.1"/>
    </source>
</evidence>
<dbReference type="Gene3D" id="3.60.10.10">
    <property type="entry name" value="Endonuclease/exonuclease/phosphatase"/>
    <property type="match status" value="1"/>
</dbReference>
<comment type="similarity">
    <text evidence="2">Belongs to the DNA repair enzymes AP/ExoA family.</text>
</comment>
<feature type="binding site" evidence="7">
    <location>
        <position position="335"/>
    </location>
    <ligand>
        <name>Mg(2+)</name>
        <dbReference type="ChEBI" id="CHEBI:18420"/>
        <label>1</label>
    </ligand>
</feature>
<feature type="region of interest" description="Disordered" evidence="9">
    <location>
        <begin position="190"/>
        <end position="256"/>
    </location>
</feature>
<dbReference type="Pfam" id="PF03372">
    <property type="entry name" value="Exo_endo_phos"/>
    <property type="match status" value="1"/>
</dbReference>
<dbReference type="PANTHER" id="PTHR22748:SF10">
    <property type="entry name" value="DNA-(APURINIC OR APYRIMIDINIC SITE) ENDONUCLEASE"/>
    <property type="match status" value="1"/>
</dbReference>
<feature type="site" description="Transition state stabilizer" evidence="8">
    <location>
        <position position="335"/>
    </location>
</feature>
<dbReference type="InterPro" id="IPR004808">
    <property type="entry name" value="AP_endonuc_1"/>
</dbReference>
<dbReference type="GO" id="GO:0008311">
    <property type="term" value="F:double-stranded DNA 3'-5' DNA exonuclease activity"/>
    <property type="evidence" value="ECO:0007669"/>
    <property type="project" value="TreeGrafter"/>
</dbReference>
<keyword evidence="7" id="KW-0464">Manganese</keyword>
<keyword evidence="12" id="KW-1185">Reference proteome</keyword>
<feature type="binding site" evidence="7">
    <location>
        <position position="333"/>
    </location>
    <ligand>
        <name>Mg(2+)</name>
        <dbReference type="ChEBI" id="CHEBI:18420"/>
        <label>1</label>
    </ligand>
</feature>
<evidence type="ECO:0000256" key="3">
    <source>
        <dbReference type="ARBA" id="ARBA00022723"/>
    </source>
</evidence>
<dbReference type="GO" id="GO:0046872">
    <property type="term" value="F:metal ion binding"/>
    <property type="evidence" value="ECO:0007669"/>
    <property type="project" value="UniProtKB-KW"/>
</dbReference>
<feature type="binding site" evidence="7">
    <location>
        <position position="482"/>
    </location>
    <ligand>
        <name>Mg(2+)</name>
        <dbReference type="ChEBI" id="CHEBI:18420"/>
        <label>1</label>
    </ligand>
</feature>
<feature type="region of interest" description="Disordered" evidence="9">
    <location>
        <begin position="28"/>
        <end position="58"/>
    </location>
</feature>
<dbReference type="InterPro" id="IPR036691">
    <property type="entry name" value="Endo/exonu/phosph_ase_sf"/>
</dbReference>
<feature type="compositionally biased region" description="Low complexity" evidence="9">
    <location>
        <begin position="28"/>
        <end position="44"/>
    </location>
</feature>
<evidence type="ECO:0000313" key="12">
    <source>
        <dbReference type="Proteomes" id="UP001295423"/>
    </source>
</evidence>
<keyword evidence="3 7" id="KW-0479">Metal-binding</keyword>
<feature type="active site" description="Proton acceptor" evidence="6">
    <location>
        <position position="482"/>
    </location>
</feature>
<dbReference type="GO" id="GO:0003677">
    <property type="term" value="F:DNA binding"/>
    <property type="evidence" value="ECO:0007669"/>
    <property type="project" value="InterPro"/>
</dbReference>
<evidence type="ECO:0000256" key="8">
    <source>
        <dbReference type="PIRSR" id="PIRSR604808-3"/>
    </source>
</evidence>
<proteinExistence type="inferred from homology"/>
<feature type="active site" evidence="6">
    <location>
        <position position="272"/>
    </location>
</feature>
<evidence type="ECO:0000256" key="2">
    <source>
        <dbReference type="ARBA" id="ARBA00007092"/>
    </source>
</evidence>
<name>A0AAD2FUN1_9STRA</name>
<comment type="cofactor">
    <cofactor evidence="7">
        <name>Mg(2+)</name>
        <dbReference type="ChEBI" id="CHEBI:18420"/>
    </cofactor>
    <cofactor evidence="7">
        <name>Mn(2+)</name>
        <dbReference type="ChEBI" id="CHEBI:29035"/>
    </cofactor>
    <text evidence="7">Probably binds two magnesium or manganese ions per subunit.</text>
</comment>
<dbReference type="GO" id="GO:0008081">
    <property type="term" value="F:phosphoric diester hydrolase activity"/>
    <property type="evidence" value="ECO:0007669"/>
    <property type="project" value="TreeGrafter"/>
</dbReference>
<dbReference type="GO" id="GO:0006284">
    <property type="term" value="P:base-excision repair"/>
    <property type="evidence" value="ECO:0007669"/>
    <property type="project" value="TreeGrafter"/>
</dbReference>
<dbReference type="InterPro" id="IPR020848">
    <property type="entry name" value="AP_endonuclease_F1_CS"/>
</dbReference>
<dbReference type="SUPFAM" id="SSF56219">
    <property type="entry name" value="DNase I-like"/>
    <property type="match status" value="1"/>
</dbReference>
<evidence type="ECO:0000256" key="6">
    <source>
        <dbReference type="PIRSR" id="PIRSR604808-1"/>
    </source>
</evidence>
<sequence>MATSDPTLTKRPKTDNDSVAVAAVTTVVSSPSSSLPSLPSSLPSQKATPSITTTTTTTTSPRSIVTWNCNGFVTRCKYNVPELHLLQNKTNQPDMICLQEARLKAKSSTCRGEPMASELNGPVENVLNTVFNEYIPYWSLADSRYAGTLTLLHHKFQTSVQVAYSLDSAMDLLLKHYELTRDQVVGVKASISSSQTKDNNSAGATPKKQQQQQKSISSFFKATAPSSSTKRPSSSNKRPRTTSRKQQQQQQHQEEGRFQFFLFPDKDIVQTYVPNHGMKMEKWEKRKQWDLEVLEFVQQRQLILDHVAKTTDNDNNNNHHHHHHHRTLLWCGDLNVAHTYMDGTDWKKTQNGGEFYEWWTDESKCIIKNKKNVDYYDDDTKSKDPQYVGMPSFTPAERTRFSRFLQIGKLVDVWRQLHPHPCENWNAPHWTWRGHPGPKSPYANRGQRLDYFLLSESDTERVESCRIMGTGNHKGLFCGSDHCVSLLVLKENE</sequence>
<feature type="site" description="Interaction with DNA substrate" evidence="8">
    <location>
        <position position="482"/>
    </location>
</feature>
<dbReference type="PROSITE" id="PS00728">
    <property type="entry name" value="AP_NUCLEASE_F1_3"/>
    <property type="match status" value="1"/>
</dbReference>
<dbReference type="EMBL" id="CAKOGP040001836">
    <property type="protein sequence ID" value="CAJ1953618.1"/>
    <property type="molecule type" value="Genomic_DNA"/>
</dbReference>
<feature type="binding site" evidence="7">
    <location>
        <position position="68"/>
    </location>
    <ligand>
        <name>Mg(2+)</name>
        <dbReference type="ChEBI" id="CHEBI:18420"/>
        <label>1</label>
    </ligand>
</feature>
<reference evidence="11" key="1">
    <citation type="submission" date="2023-08" db="EMBL/GenBank/DDBJ databases">
        <authorList>
            <person name="Audoor S."/>
            <person name="Bilcke G."/>
        </authorList>
    </citation>
    <scope>NUCLEOTIDE SEQUENCE</scope>
</reference>
<organism evidence="11 12">
    <name type="scientific">Cylindrotheca closterium</name>
    <dbReference type="NCBI Taxonomy" id="2856"/>
    <lineage>
        <taxon>Eukaryota</taxon>
        <taxon>Sar</taxon>
        <taxon>Stramenopiles</taxon>
        <taxon>Ochrophyta</taxon>
        <taxon>Bacillariophyta</taxon>
        <taxon>Bacillariophyceae</taxon>
        <taxon>Bacillariophycidae</taxon>
        <taxon>Bacillariales</taxon>
        <taxon>Bacillariaceae</taxon>
        <taxon>Cylindrotheca</taxon>
    </lineage>
</organism>
<dbReference type="InterPro" id="IPR005135">
    <property type="entry name" value="Endo/exonuclease/phosphatase"/>
</dbReference>
<evidence type="ECO:0000256" key="1">
    <source>
        <dbReference type="ARBA" id="ARBA00001936"/>
    </source>
</evidence>
<feature type="compositionally biased region" description="Polar residues" evidence="9">
    <location>
        <begin position="190"/>
        <end position="203"/>
    </location>
</feature>
<dbReference type="PROSITE" id="PS51435">
    <property type="entry name" value="AP_NUCLEASE_F1_4"/>
    <property type="match status" value="1"/>
</dbReference>
<feature type="binding site" evidence="7">
    <location>
        <position position="100"/>
    </location>
    <ligand>
        <name>Mg(2+)</name>
        <dbReference type="ChEBI" id="CHEBI:18420"/>
        <label>1</label>
    </ligand>
</feature>
<feature type="site" description="Important for catalytic activity" evidence="8">
    <location>
        <position position="450"/>
    </location>
</feature>
<dbReference type="GO" id="GO:0003906">
    <property type="term" value="F:DNA-(apurinic or apyrimidinic site) endonuclease activity"/>
    <property type="evidence" value="ECO:0007669"/>
    <property type="project" value="TreeGrafter"/>
</dbReference>
<dbReference type="Proteomes" id="UP001295423">
    <property type="component" value="Unassembled WGS sequence"/>
</dbReference>
<evidence type="ECO:0000256" key="7">
    <source>
        <dbReference type="PIRSR" id="PIRSR604808-2"/>
    </source>
</evidence>
<dbReference type="GO" id="GO:0005634">
    <property type="term" value="C:nucleus"/>
    <property type="evidence" value="ECO:0007669"/>
    <property type="project" value="TreeGrafter"/>
</dbReference>
<keyword evidence="5 7" id="KW-0460">Magnesium</keyword>
<comment type="cofactor">
    <cofactor evidence="1">
        <name>Mn(2+)</name>
        <dbReference type="ChEBI" id="CHEBI:29035"/>
    </cofactor>
</comment>
<accession>A0AAD2FUN1</accession>
<dbReference type="AlphaFoldDB" id="A0AAD2FUN1"/>
<comment type="caution">
    <text evidence="11">The sequence shown here is derived from an EMBL/GenBank/DDBJ whole genome shotgun (WGS) entry which is preliminary data.</text>
</comment>
<gene>
    <name evidence="11" type="ORF">CYCCA115_LOCUS14218</name>
</gene>
<keyword evidence="4" id="KW-0378">Hydrolase</keyword>
<evidence type="ECO:0000256" key="5">
    <source>
        <dbReference type="ARBA" id="ARBA00022842"/>
    </source>
</evidence>
<feature type="domain" description="Endonuclease/exonuclease/phosphatase" evidence="10">
    <location>
        <begin position="65"/>
        <end position="482"/>
    </location>
</feature>
<evidence type="ECO:0000256" key="4">
    <source>
        <dbReference type="ARBA" id="ARBA00022801"/>
    </source>
</evidence>
<feature type="binding site" evidence="7">
    <location>
        <position position="481"/>
    </location>
    <ligand>
        <name>Mg(2+)</name>
        <dbReference type="ChEBI" id="CHEBI:18420"/>
        <label>1</label>
    </ligand>
</feature>
<evidence type="ECO:0000259" key="10">
    <source>
        <dbReference type="Pfam" id="PF03372"/>
    </source>
</evidence>
<protein>
    <recommendedName>
        <fullName evidence="10">Endonuclease/exonuclease/phosphatase domain-containing protein</fullName>
    </recommendedName>
</protein>
<evidence type="ECO:0000256" key="9">
    <source>
        <dbReference type="SAM" id="MobiDB-lite"/>
    </source>
</evidence>
<dbReference type="PANTHER" id="PTHR22748">
    <property type="entry name" value="AP ENDONUCLEASE"/>
    <property type="match status" value="1"/>
</dbReference>
<feature type="compositionally biased region" description="Low complexity" evidence="9">
    <location>
        <begin position="225"/>
        <end position="236"/>
    </location>
</feature>